<dbReference type="RefSeq" id="XP_027203092.1">
    <property type="nucleotide sequence ID" value="XM_027347291.1"/>
</dbReference>
<accession>A0A6P6YCM6</accession>
<evidence type="ECO:0000313" key="2">
    <source>
        <dbReference type="RefSeq" id="XP_027203092.1"/>
    </source>
</evidence>
<dbReference type="KEGG" id="dpte:113796989"/>
<proteinExistence type="predicted"/>
<name>A0A6P6YCM6_DERPT</name>
<dbReference type="OrthoDB" id="6506024at2759"/>
<protein>
    <submittedName>
        <fullName evidence="2">Uncharacterized protein LOC113796989</fullName>
    </submittedName>
</protein>
<reference evidence="2" key="1">
    <citation type="submission" date="2025-08" db="UniProtKB">
        <authorList>
            <consortium name="RefSeq"/>
        </authorList>
    </citation>
    <scope>IDENTIFICATION</scope>
    <source>
        <strain evidence="2">Airmid</strain>
    </source>
</reference>
<keyword evidence="1" id="KW-1185">Reference proteome</keyword>
<sequence>MINSPLSGSTIINSSIISEKTNSADDYVNQMSNFNQQQQRQVTSFNSSYNYSSKQGNLLNFCSRNKIDVYSLENRIDYHLSRIMKGHRLINFKNSIERLPIEKRICECIIEILMSTLNLIARKTRIIINAKTAIDGLKKYSADIQQQHEGNLKEFVEKMREIRSISINLEQIVWALNSNKEHIRYIAKVFQIPEQYKRSEFQLDPNSNFQLKQSIINTVHQCHEVINVCRILRRQMQTVVIESYLKHFVNCIE</sequence>
<dbReference type="AlphaFoldDB" id="A0A6P6YCM6"/>
<evidence type="ECO:0000313" key="1">
    <source>
        <dbReference type="Proteomes" id="UP000515146"/>
    </source>
</evidence>
<dbReference type="Proteomes" id="UP000515146">
    <property type="component" value="Unplaced"/>
</dbReference>
<organism evidence="1 2">
    <name type="scientific">Dermatophagoides pteronyssinus</name>
    <name type="common">European house dust mite</name>
    <dbReference type="NCBI Taxonomy" id="6956"/>
    <lineage>
        <taxon>Eukaryota</taxon>
        <taxon>Metazoa</taxon>
        <taxon>Ecdysozoa</taxon>
        <taxon>Arthropoda</taxon>
        <taxon>Chelicerata</taxon>
        <taxon>Arachnida</taxon>
        <taxon>Acari</taxon>
        <taxon>Acariformes</taxon>
        <taxon>Sarcoptiformes</taxon>
        <taxon>Astigmata</taxon>
        <taxon>Psoroptidia</taxon>
        <taxon>Analgoidea</taxon>
        <taxon>Pyroglyphidae</taxon>
        <taxon>Dermatophagoidinae</taxon>
        <taxon>Dermatophagoides</taxon>
    </lineage>
</organism>
<dbReference type="InParanoid" id="A0A6P6YCM6"/>
<gene>
    <name evidence="2" type="primary">LOC113796989</name>
</gene>